<organism evidence="1">
    <name type="scientific">Arundo donax</name>
    <name type="common">Giant reed</name>
    <name type="synonym">Donax arundinaceus</name>
    <dbReference type="NCBI Taxonomy" id="35708"/>
    <lineage>
        <taxon>Eukaryota</taxon>
        <taxon>Viridiplantae</taxon>
        <taxon>Streptophyta</taxon>
        <taxon>Embryophyta</taxon>
        <taxon>Tracheophyta</taxon>
        <taxon>Spermatophyta</taxon>
        <taxon>Magnoliopsida</taxon>
        <taxon>Liliopsida</taxon>
        <taxon>Poales</taxon>
        <taxon>Poaceae</taxon>
        <taxon>PACMAD clade</taxon>
        <taxon>Arundinoideae</taxon>
        <taxon>Arundineae</taxon>
        <taxon>Arundo</taxon>
    </lineage>
</organism>
<proteinExistence type="predicted"/>
<evidence type="ECO:0000313" key="1">
    <source>
        <dbReference type="EMBL" id="JAD23028.1"/>
    </source>
</evidence>
<reference evidence="1" key="1">
    <citation type="submission" date="2014-09" db="EMBL/GenBank/DDBJ databases">
        <authorList>
            <person name="Magalhaes I.L.F."/>
            <person name="Oliveira U."/>
            <person name="Santos F.R."/>
            <person name="Vidigal T.H.D.A."/>
            <person name="Brescovit A.D."/>
            <person name="Santos A.J."/>
        </authorList>
    </citation>
    <scope>NUCLEOTIDE SEQUENCE</scope>
    <source>
        <tissue evidence="1">Shoot tissue taken approximately 20 cm above the soil surface</tissue>
    </source>
</reference>
<sequence>MPLCQNVFKTCSPEISTDLERTVT</sequence>
<dbReference type="EMBL" id="GBRH01274867">
    <property type="protein sequence ID" value="JAD23028.1"/>
    <property type="molecule type" value="Transcribed_RNA"/>
</dbReference>
<protein>
    <submittedName>
        <fullName evidence="1">Uncharacterized protein</fullName>
    </submittedName>
</protein>
<reference evidence="1" key="2">
    <citation type="journal article" date="2015" name="Data Brief">
        <title>Shoot transcriptome of the giant reed, Arundo donax.</title>
        <authorList>
            <person name="Barrero R.A."/>
            <person name="Guerrero F.D."/>
            <person name="Moolhuijzen P."/>
            <person name="Goolsby J.A."/>
            <person name="Tidwell J."/>
            <person name="Bellgard S.E."/>
            <person name="Bellgard M.I."/>
        </authorList>
    </citation>
    <scope>NUCLEOTIDE SEQUENCE</scope>
    <source>
        <tissue evidence="1">Shoot tissue taken approximately 20 cm above the soil surface</tissue>
    </source>
</reference>
<accession>A0A0A8YCA5</accession>
<name>A0A0A8YCA5_ARUDO</name>
<dbReference type="AlphaFoldDB" id="A0A0A8YCA5"/>